<sequence length="73" mass="7899">MLSVGSSRETHGVSLTRSRPSQTINARLRDRSGETLLGSLPTPMHGTRPPRLVDLAMMGIVANPECPSQADTW</sequence>
<dbReference type="Proteomes" id="UP001149954">
    <property type="component" value="Unassembled WGS sequence"/>
</dbReference>
<evidence type="ECO:0000256" key="1">
    <source>
        <dbReference type="SAM" id="MobiDB-lite"/>
    </source>
</evidence>
<proteinExistence type="predicted"/>
<evidence type="ECO:0000313" key="3">
    <source>
        <dbReference type="Proteomes" id="UP001149954"/>
    </source>
</evidence>
<keyword evidence="3" id="KW-1185">Reference proteome</keyword>
<feature type="compositionally biased region" description="Polar residues" evidence="1">
    <location>
        <begin position="1"/>
        <end position="25"/>
    </location>
</feature>
<evidence type="ECO:0000313" key="2">
    <source>
        <dbReference type="EMBL" id="KAJ5501879.1"/>
    </source>
</evidence>
<reference evidence="2" key="1">
    <citation type="submission" date="2022-12" db="EMBL/GenBank/DDBJ databases">
        <authorList>
            <person name="Petersen C."/>
        </authorList>
    </citation>
    <scope>NUCLEOTIDE SEQUENCE</scope>
    <source>
        <strain evidence="2">IBT 29495</strain>
    </source>
</reference>
<dbReference type="EMBL" id="JAPWDS010000003">
    <property type="protein sequence ID" value="KAJ5501879.1"/>
    <property type="molecule type" value="Genomic_DNA"/>
</dbReference>
<gene>
    <name evidence="2" type="ORF">N7463_004753</name>
</gene>
<organism evidence="2 3">
    <name type="scientific">Penicillium fimorum</name>
    <dbReference type="NCBI Taxonomy" id="1882269"/>
    <lineage>
        <taxon>Eukaryota</taxon>
        <taxon>Fungi</taxon>
        <taxon>Dikarya</taxon>
        <taxon>Ascomycota</taxon>
        <taxon>Pezizomycotina</taxon>
        <taxon>Eurotiomycetes</taxon>
        <taxon>Eurotiomycetidae</taxon>
        <taxon>Eurotiales</taxon>
        <taxon>Aspergillaceae</taxon>
        <taxon>Penicillium</taxon>
    </lineage>
</organism>
<feature type="region of interest" description="Disordered" evidence="1">
    <location>
        <begin position="1"/>
        <end position="47"/>
    </location>
</feature>
<dbReference type="AlphaFoldDB" id="A0A9W9XR94"/>
<reference evidence="2" key="2">
    <citation type="journal article" date="2023" name="IMA Fungus">
        <title>Comparative genomic study of the Penicillium genus elucidates a diverse pangenome and 15 lateral gene transfer events.</title>
        <authorList>
            <person name="Petersen C."/>
            <person name="Sorensen T."/>
            <person name="Nielsen M.R."/>
            <person name="Sondergaard T.E."/>
            <person name="Sorensen J.L."/>
            <person name="Fitzpatrick D.A."/>
            <person name="Frisvad J.C."/>
            <person name="Nielsen K.L."/>
        </authorList>
    </citation>
    <scope>NUCLEOTIDE SEQUENCE</scope>
    <source>
        <strain evidence="2">IBT 29495</strain>
    </source>
</reference>
<protein>
    <submittedName>
        <fullName evidence="2">Uncharacterized protein</fullName>
    </submittedName>
</protein>
<name>A0A9W9XR94_9EURO</name>
<accession>A0A9W9XR94</accession>
<comment type="caution">
    <text evidence="2">The sequence shown here is derived from an EMBL/GenBank/DDBJ whole genome shotgun (WGS) entry which is preliminary data.</text>
</comment>